<sequence>MVRGDAPARSYDLKTSVSWSKTWLRESDSWNLTKIRQRQAQRSWTSEPVAGRGPGSKLDAVYNSWAMRWMQCRKWFHGSSMEGMMGATHEWILSILEVYDKGLIKAWLGRSWPFMTKKAHDLVRS</sequence>
<name>A0A8S9LUT6_BRACR</name>
<organism evidence="1">
    <name type="scientific">Brassica cretica</name>
    <name type="common">Mustard</name>
    <dbReference type="NCBI Taxonomy" id="69181"/>
    <lineage>
        <taxon>Eukaryota</taxon>
        <taxon>Viridiplantae</taxon>
        <taxon>Streptophyta</taxon>
        <taxon>Embryophyta</taxon>
        <taxon>Tracheophyta</taxon>
        <taxon>Spermatophyta</taxon>
        <taxon>Magnoliopsida</taxon>
        <taxon>eudicotyledons</taxon>
        <taxon>Gunneridae</taxon>
        <taxon>Pentapetalae</taxon>
        <taxon>rosids</taxon>
        <taxon>malvids</taxon>
        <taxon>Brassicales</taxon>
        <taxon>Brassicaceae</taxon>
        <taxon>Brassiceae</taxon>
        <taxon>Brassica</taxon>
    </lineage>
</organism>
<evidence type="ECO:0000313" key="1">
    <source>
        <dbReference type="EMBL" id="KAF2611514.1"/>
    </source>
</evidence>
<reference evidence="1" key="1">
    <citation type="submission" date="2019-12" db="EMBL/GenBank/DDBJ databases">
        <title>Genome sequencing and annotation of Brassica cretica.</title>
        <authorList>
            <person name="Studholme D.J."/>
            <person name="Sarris P.F."/>
        </authorList>
    </citation>
    <scope>NUCLEOTIDE SEQUENCE</scope>
    <source>
        <strain evidence="1">PFS-102/07</strain>
        <tissue evidence="1">Leaf</tissue>
    </source>
</reference>
<gene>
    <name evidence="1" type="ORF">F2Q70_00009842</name>
</gene>
<comment type="caution">
    <text evidence="1">The sequence shown here is derived from an EMBL/GenBank/DDBJ whole genome shotgun (WGS) entry which is preliminary data.</text>
</comment>
<proteinExistence type="predicted"/>
<protein>
    <submittedName>
        <fullName evidence="1">Uncharacterized protein</fullName>
    </submittedName>
</protein>
<accession>A0A8S9LUT6</accession>
<dbReference type="AlphaFoldDB" id="A0A8S9LUT6"/>
<dbReference type="EMBL" id="QGKY02000089">
    <property type="protein sequence ID" value="KAF2611514.1"/>
    <property type="molecule type" value="Genomic_DNA"/>
</dbReference>